<dbReference type="PANTHER" id="PTHR33184">
    <property type="entry name" value="PROTEIN TAPETUM DETERMINANT 1-LIKE-RELATED"/>
    <property type="match status" value="1"/>
</dbReference>
<comment type="caution">
    <text evidence="2">The sequence shown here is derived from an EMBL/GenBank/DDBJ whole genome shotgun (WGS) entry which is preliminary data.</text>
</comment>
<evidence type="ECO:0000256" key="1">
    <source>
        <dbReference type="ARBA" id="ARBA00022729"/>
    </source>
</evidence>
<keyword evidence="3" id="KW-1185">Reference proteome</keyword>
<reference evidence="2 3" key="1">
    <citation type="journal article" date="2023" name="Plants (Basel)">
        <title>Bridging the Gap: Combining Genomics and Transcriptomics Approaches to Understand Stylosanthes scabra, an Orphan Legume from the Brazilian Caatinga.</title>
        <authorList>
            <person name="Ferreira-Neto J.R.C."/>
            <person name="da Silva M.D."/>
            <person name="Binneck E."/>
            <person name="de Melo N.F."/>
            <person name="da Silva R.H."/>
            <person name="de Melo A.L.T.M."/>
            <person name="Pandolfi V."/>
            <person name="Bustamante F.O."/>
            <person name="Brasileiro-Vidal A.C."/>
            <person name="Benko-Iseppon A.M."/>
        </authorList>
    </citation>
    <scope>NUCLEOTIDE SEQUENCE [LARGE SCALE GENOMIC DNA]</scope>
    <source>
        <tissue evidence="2">Leaves</tissue>
    </source>
</reference>
<name>A0ABU6VX78_9FABA</name>
<accession>A0ABU6VX78</accession>
<gene>
    <name evidence="2" type="ORF">PIB30_105862</name>
</gene>
<keyword evidence="1" id="KW-0732">Signal</keyword>
<dbReference type="EMBL" id="JASCZI010155043">
    <property type="protein sequence ID" value="MED6178261.1"/>
    <property type="molecule type" value="Genomic_DNA"/>
</dbReference>
<dbReference type="Proteomes" id="UP001341840">
    <property type="component" value="Unassembled WGS sequence"/>
</dbReference>
<dbReference type="PANTHER" id="PTHR33184:SF72">
    <property type="entry name" value="BETA-1,3-N-ACETYLGLUCOSAMINYLTRANSFERASE FAMILY PROTEIN"/>
    <property type="match status" value="1"/>
</dbReference>
<dbReference type="InterPro" id="IPR040361">
    <property type="entry name" value="TPD1"/>
</dbReference>
<organism evidence="2 3">
    <name type="scientific">Stylosanthes scabra</name>
    <dbReference type="NCBI Taxonomy" id="79078"/>
    <lineage>
        <taxon>Eukaryota</taxon>
        <taxon>Viridiplantae</taxon>
        <taxon>Streptophyta</taxon>
        <taxon>Embryophyta</taxon>
        <taxon>Tracheophyta</taxon>
        <taxon>Spermatophyta</taxon>
        <taxon>Magnoliopsida</taxon>
        <taxon>eudicotyledons</taxon>
        <taxon>Gunneridae</taxon>
        <taxon>Pentapetalae</taxon>
        <taxon>rosids</taxon>
        <taxon>fabids</taxon>
        <taxon>Fabales</taxon>
        <taxon>Fabaceae</taxon>
        <taxon>Papilionoideae</taxon>
        <taxon>50 kb inversion clade</taxon>
        <taxon>dalbergioids sensu lato</taxon>
        <taxon>Dalbergieae</taxon>
        <taxon>Pterocarpus clade</taxon>
        <taxon>Stylosanthes</taxon>
    </lineage>
</organism>
<evidence type="ECO:0000313" key="3">
    <source>
        <dbReference type="Proteomes" id="UP001341840"/>
    </source>
</evidence>
<dbReference type="Pfam" id="PF24068">
    <property type="entry name" value="TPD1_C"/>
    <property type="match status" value="1"/>
</dbReference>
<feature type="non-terminal residue" evidence="2">
    <location>
        <position position="1"/>
    </location>
</feature>
<sequence>NNGSYNEDDEHTPLPFPGHCQCTKSNLSVKQVKNGLWSHGKPQWKVTITNNCDCSLKNVFLNCRDLGTTADLGTTEPSILTLQGNQCIINSRQPFKGSLMFTYAIDNPFPFTPIHAESA</sequence>
<feature type="non-terminal residue" evidence="2">
    <location>
        <position position="119"/>
    </location>
</feature>
<protein>
    <submittedName>
        <fullName evidence="2">Uncharacterized protein</fullName>
    </submittedName>
</protein>
<evidence type="ECO:0000313" key="2">
    <source>
        <dbReference type="EMBL" id="MED6178261.1"/>
    </source>
</evidence>
<proteinExistence type="predicted"/>